<dbReference type="RefSeq" id="WP_311957862.1">
    <property type="nucleotide sequence ID" value="NZ_JARQDZ010000083.1"/>
</dbReference>
<organism evidence="1 2">
    <name type="scientific">Enterococcus casseliflavus</name>
    <name type="common">Enterococcus flavescens</name>
    <dbReference type="NCBI Taxonomy" id="37734"/>
    <lineage>
        <taxon>Bacteria</taxon>
        <taxon>Bacillati</taxon>
        <taxon>Bacillota</taxon>
        <taxon>Bacilli</taxon>
        <taxon>Lactobacillales</taxon>
        <taxon>Enterococcaceae</taxon>
        <taxon>Enterococcus</taxon>
    </lineage>
</organism>
<name>A0ABD5FQP1_ENTCA</name>
<feature type="non-terminal residue" evidence="1">
    <location>
        <position position="77"/>
    </location>
</feature>
<accession>A0ABD5FQP1</accession>
<protein>
    <submittedName>
        <fullName evidence="1">Uncharacterized protein</fullName>
    </submittedName>
</protein>
<evidence type="ECO:0000313" key="1">
    <source>
        <dbReference type="EMBL" id="MDT2984620.1"/>
    </source>
</evidence>
<proteinExistence type="predicted"/>
<dbReference type="EMBL" id="JARQDZ010000083">
    <property type="protein sequence ID" value="MDT2984620.1"/>
    <property type="molecule type" value="Genomic_DNA"/>
</dbReference>
<dbReference type="Proteomes" id="UP001253851">
    <property type="component" value="Unassembled WGS sequence"/>
</dbReference>
<gene>
    <name evidence="1" type="ORF">P7I34_18570</name>
</gene>
<evidence type="ECO:0000313" key="2">
    <source>
        <dbReference type="Proteomes" id="UP001253851"/>
    </source>
</evidence>
<comment type="caution">
    <text evidence="1">The sequence shown here is derived from an EMBL/GenBank/DDBJ whole genome shotgun (WGS) entry which is preliminary data.</text>
</comment>
<feature type="non-terminal residue" evidence="1">
    <location>
        <position position="1"/>
    </location>
</feature>
<sequence>IKDGGEGPPGSDAYTVFLTNESYTFAGSTTAALAGSTTTEVIVYKGINKITPTSITVGTKPTGLSSSVSGSIITLTA</sequence>
<dbReference type="AlphaFoldDB" id="A0ABD5FQP1"/>
<reference evidence="1 2" key="1">
    <citation type="submission" date="2023-03" db="EMBL/GenBank/DDBJ databases">
        <authorList>
            <person name="Shen W."/>
            <person name="Cai J."/>
        </authorList>
    </citation>
    <scope>NUCLEOTIDE SEQUENCE [LARGE SCALE GENOMIC DNA]</scope>
    <source>
        <strain evidence="1 2">B516</strain>
    </source>
</reference>